<keyword evidence="9" id="KW-1185">Reference proteome</keyword>
<dbReference type="InterPro" id="IPR024704">
    <property type="entry name" value="SMC"/>
</dbReference>
<dbReference type="AlphaFoldDB" id="A0A5K8A8K6"/>
<dbReference type="Proteomes" id="UP000422108">
    <property type="component" value="Chromosome"/>
</dbReference>
<dbReference type="GO" id="GO:0006260">
    <property type="term" value="P:DNA replication"/>
    <property type="evidence" value="ECO:0007669"/>
    <property type="project" value="UniProtKB-UniRule"/>
</dbReference>
<feature type="domain" description="SMC hinge" evidence="7">
    <location>
        <begin position="533"/>
        <end position="646"/>
    </location>
</feature>
<evidence type="ECO:0000256" key="1">
    <source>
        <dbReference type="ARBA" id="ARBA00022490"/>
    </source>
</evidence>
<comment type="domain">
    <text evidence="6">Contains large globular domains required for ATP hydrolysis at each terminus and a third globular domain forming a flexible hinge near the middle of the molecule. These domains are separated by coiled-coil structures.</text>
</comment>
<dbReference type="RefSeq" id="WP_162458863.1">
    <property type="nucleotide sequence ID" value="NZ_AP021879.1"/>
</dbReference>
<dbReference type="GO" id="GO:0005524">
    <property type="term" value="F:ATP binding"/>
    <property type="evidence" value="ECO:0007669"/>
    <property type="project" value="UniProtKB-UniRule"/>
</dbReference>
<feature type="binding site" evidence="6">
    <location>
        <begin position="32"/>
        <end position="39"/>
    </location>
    <ligand>
        <name>ATP</name>
        <dbReference type="ChEBI" id="CHEBI:30616"/>
    </ligand>
</feature>
<dbReference type="PIRSF" id="PIRSF005719">
    <property type="entry name" value="SMC"/>
    <property type="match status" value="1"/>
</dbReference>
<accession>A0A5K8A8K6</accession>
<dbReference type="GO" id="GO:0005694">
    <property type="term" value="C:chromosome"/>
    <property type="evidence" value="ECO:0007669"/>
    <property type="project" value="InterPro"/>
</dbReference>
<dbReference type="InterPro" id="IPR011890">
    <property type="entry name" value="SMC_prok"/>
</dbReference>
<evidence type="ECO:0000256" key="5">
    <source>
        <dbReference type="ARBA" id="ARBA00023125"/>
    </source>
</evidence>
<dbReference type="GO" id="GO:0005737">
    <property type="term" value="C:cytoplasm"/>
    <property type="evidence" value="ECO:0007669"/>
    <property type="project" value="UniProtKB-SubCell"/>
</dbReference>
<dbReference type="HAMAP" id="MF_01894">
    <property type="entry name" value="Smc_prok"/>
    <property type="match status" value="1"/>
</dbReference>
<dbReference type="Gene3D" id="1.10.287.1490">
    <property type="match status" value="1"/>
</dbReference>
<dbReference type="Pfam" id="PF02463">
    <property type="entry name" value="SMC_N"/>
    <property type="match status" value="1"/>
</dbReference>
<comment type="subcellular location">
    <subcellularLocation>
        <location evidence="6">Cytoplasm</location>
    </subcellularLocation>
</comment>
<evidence type="ECO:0000256" key="4">
    <source>
        <dbReference type="ARBA" id="ARBA00023054"/>
    </source>
</evidence>
<feature type="coiled-coil region" evidence="6">
    <location>
        <begin position="1001"/>
        <end position="1028"/>
    </location>
</feature>
<sequence length="1203" mass="134867">MKLKKLDIVGFKSFCEKASINFPPGICAVVGPNGCGKSNVVDALRWVMGEQSIKQLRGKDKEDIIFSGANGRPPLNLAEVSLTLVNDNGSMPEEFRDFSEVMVTRRLYRSGETAYLINKQPCRLKDIHNIFMGSGAGSRTYSVIQQGNIGAITDAGPNERRVFIEEAAGVTRYKMRKTEALRKVDATNQNLLRVKDIITEIDRQMAGLKRQAQKAERFKALKAEARQIDILLLCHHDTDLRRQMEALAGMLKSLKDEDIGQNTQLKQIDAAVEAIKLRRFEKDRDIAAQKSRKFEIQRKIDRMEADLIHLKTDRERLVGEVAELEAARADLAAKNDDIVSEIDQVQQQHGRLQTQIDDLKAAIARENTDSAALRDQISSLNQAMETAKSDLMKMVAEEARVKNSHQNASNNRESLKRRLRRIDEETALAEKTVREATTRRETADAELAQIKNDIRDLDERIAERKQELDRAISGLSAQVKATQTLEMERNKAHSSLAALKKMEANLDWYKDGVKTVLKAAREPDPQTGGAPLNGIVGLLADVIEPATGWETAVEAALGESLQYILVQDQTVGAAAIDHLQQARAGRCGFIPVGAIRAIDDRPEKLPDPEQRLLNHVQVKEGYAPVAGALLGHVAVSDTLANAREIYNRNGRVQTVVTRDGDLLSHQGVMIGGSPEKLSGILAKKQELRSLAQTCAQLDSQAEAAHRSQTEMEAHVRDLEKTLQETISEKSHAAQDAMEAEKALYRTDEDLKNASRHLDIVRLEQEQLMGEEMDLDEEIERTNTLLATLARDVSEAQENVARSSARIDETARKMEDFNQRIVDLKLKRTSAGANLDNCASTLRRLKDFQADGIRRLEQLTGDIAAKRAKLDGSGKRDEILKRDLDAHYNALKELESRLSEDEKTFSDIDARLKESDARISEIQTQREKLHQKIRTLEMDLAEKRIKRENLENRCQEYYHCAIADLAPPQAEESAEATEPDAGEMEKQLSAIRQKLSTIGDVNLEAIREYEEQKERFDFLSEQRDDLVKAIDGLHRVIRKINRITQERFMDTFNKINEKLQEVFPRLFQGGSARLVLTEPDNPLETGVEFMVSPPGKKLTRMSLLSGGEKALSAISFIFSIFLLKPASFCLMDEIDAPLDDANVMRFNNLMKVIGEKSQIIMITHNKSSMEFADTLFGITMEQKGLSKVVSVNLDHDTAKELTAA</sequence>
<keyword evidence="2 6" id="KW-0547">Nucleotide-binding</keyword>
<comment type="function">
    <text evidence="6">Required for chromosome condensation and partitioning.</text>
</comment>
<dbReference type="GO" id="GO:0003677">
    <property type="term" value="F:DNA binding"/>
    <property type="evidence" value="ECO:0007669"/>
    <property type="project" value="UniProtKB-UniRule"/>
</dbReference>
<dbReference type="SUPFAM" id="SSF52540">
    <property type="entry name" value="P-loop containing nucleoside triphosphate hydrolases"/>
    <property type="match status" value="1"/>
</dbReference>
<evidence type="ECO:0000313" key="8">
    <source>
        <dbReference type="EMBL" id="BBO88799.1"/>
    </source>
</evidence>
<feature type="coiled-coil region" evidence="6">
    <location>
        <begin position="778"/>
        <end position="826"/>
    </location>
</feature>
<dbReference type="SMART" id="SM00968">
    <property type="entry name" value="SMC_hinge"/>
    <property type="match status" value="1"/>
</dbReference>
<dbReference type="GO" id="GO:0016887">
    <property type="term" value="F:ATP hydrolysis activity"/>
    <property type="evidence" value="ECO:0007669"/>
    <property type="project" value="InterPro"/>
</dbReference>
<feature type="coiled-coil region" evidence="6">
    <location>
        <begin position="708"/>
        <end position="735"/>
    </location>
</feature>
<dbReference type="SUPFAM" id="SSF75553">
    <property type="entry name" value="Smc hinge domain"/>
    <property type="match status" value="1"/>
</dbReference>
<evidence type="ECO:0000256" key="2">
    <source>
        <dbReference type="ARBA" id="ARBA00022741"/>
    </source>
</evidence>
<evidence type="ECO:0000313" key="9">
    <source>
        <dbReference type="Proteomes" id="UP000422108"/>
    </source>
</evidence>
<dbReference type="EMBL" id="AP021879">
    <property type="protein sequence ID" value="BBO88799.1"/>
    <property type="molecule type" value="Genomic_DNA"/>
</dbReference>
<dbReference type="PANTHER" id="PTHR43977">
    <property type="entry name" value="STRUCTURAL MAINTENANCE OF CHROMOSOMES PROTEIN 3"/>
    <property type="match status" value="1"/>
</dbReference>
<dbReference type="GO" id="GO:0030261">
    <property type="term" value="P:chromosome condensation"/>
    <property type="evidence" value="ECO:0007669"/>
    <property type="project" value="InterPro"/>
</dbReference>
<dbReference type="InterPro" id="IPR027417">
    <property type="entry name" value="P-loop_NTPase"/>
</dbReference>
<evidence type="ECO:0000259" key="7">
    <source>
        <dbReference type="SMART" id="SM00968"/>
    </source>
</evidence>
<dbReference type="Gene3D" id="3.40.50.300">
    <property type="entry name" value="P-loop containing nucleotide triphosphate hydrolases"/>
    <property type="match status" value="2"/>
</dbReference>
<dbReference type="Gene3D" id="3.30.70.1620">
    <property type="match status" value="1"/>
</dbReference>
<comment type="similarity">
    <text evidence="6">Belongs to the SMC family.</text>
</comment>
<keyword evidence="1 6" id="KW-0963">Cytoplasm</keyword>
<keyword evidence="3 6" id="KW-0067">ATP-binding</keyword>
<reference evidence="8 9" key="1">
    <citation type="submission" date="2019-11" db="EMBL/GenBank/DDBJ databases">
        <title>Comparative genomics of hydrocarbon-degrading Desulfosarcina strains.</title>
        <authorList>
            <person name="Watanabe M."/>
            <person name="Kojima H."/>
            <person name="Fukui M."/>
        </authorList>
    </citation>
    <scope>NUCLEOTIDE SEQUENCE [LARGE SCALE GENOMIC DNA]</scope>
    <source>
        <strain evidence="9">oXyS1</strain>
    </source>
</reference>
<proteinExistence type="inferred from homology"/>
<feature type="coiled-coil region" evidence="6">
    <location>
        <begin position="883"/>
        <end position="952"/>
    </location>
</feature>
<dbReference type="Pfam" id="PF06470">
    <property type="entry name" value="SMC_hinge"/>
    <property type="match status" value="1"/>
</dbReference>
<gene>
    <name evidence="6 8" type="primary">smc</name>
    <name evidence="8" type="ORF">DSCOOX_19790</name>
</gene>
<feature type="coiled-coil region" evidence="6">
    <location>
        <begin position="300"/>
        <end position="467"/>
    </location>
</feature>
<dbReference type="Gene3D" id="1.20.1060.20">
    <property type="match status" value="1"/>
</dbReference>
<evidence type="ECO:0000256" key="3">
    <source>
        <dbReference type="ARBA" id="ARBA00022840"/>
    </source>
</evidence>
<dbReference type="InterPro" id="IPR010935">
    <property type="entry name" value="SMC_hinge"/>
</dbReference>
<dbReference type="InterPro" id="IPR003395">
    <property type="entry name" value="RecF/RecN/SMC_N"/>
</dbReference>
<dbReference type="InterPro" id="IPR036277">
    <property type="entry name" value="SMC_hinge_sf"/>
</dbReference>
<organism evidence="8 9">
    <name type="scientific">Desulfosarcina ovata subsp. ovata</name>
    <dbReference type="NCBI Taxonomy" id="2752305"/>
    <lineage>
        <taxon>Bacteria</taxon>
        <taxon>Pseudomonadati</taxon>
        <taxon>Thermodesulfobacteriota</taxon>
        <taxon>Desulfobacteria</taxon>
        <taxon>Desulfobacterales</taxon>
        <taxon>Desulfosarcinaceae</taxon>
        <taxon>Desulfosarcina</taxon>
    </lineage>
</organism>
<dbReference type="GO" id="GO:0007059">
    <property type="term" value="P:chromosome segregation"/>
    <property type="evidence" value="ECO:0007669"/>
    <property type="project" value="UniProtKB-UniRule"/>
</dbReference>
<keyword evidence="4 6" id="KW-0175">Coiled coil</keyword>
<protein>
    <recommendedName>
        <fullName evidence="6">Chromosome partition protein Smc</fullName>
    </recommendedName>
</protein>
<comment type="subunit">
    <text evidence="6">Homodimer.</text>
</comment>
<dbReference type="NCBIfam" id="TIGR02168">
    <property type="entry name" value="SMC_prok_B"/>
    <property type="match status" value="1"/>
</dbReference>
<evidence type="ECO:0000256" key="6">
    <source>
        <dbReference type="HAMAP-Rule" id="MF_01894"/>
    </source>
</evidence>
<keyword evidence="5 6" id="KW-0238">DNA-binding</keyword>
<dbReference type="GO" id="GO:0007062">
    <property type="term" value="P:sister chromatid cohesion"/>
    <property type="evidence" value="ECO:0007669"/>
    <property type="project" value="InterPro"/>
</dbReference>
<dbReference type="SUPFAM" id="SSF57997">
    <property type="entry name" value="Tropomyosin"/>
    <property type="match status" value="1"/>
</dbReference>
<name>A0A5K8A8K6_9BACT</name>